<evidence type="ECO:0000256" key="1">
    <source>
        <dbReference type="ARBA" id="ARBA00022692"/>
    </source>
</evidence>
<name>A0AAD5QLL1_PARTN</name>
<organism evidence="4 5">
    <name type="scientific">Parelaphostrongylus tenuis</name>
    <name type="common">Meningeal worm</name>
    <dbReference type="NCBI Taxonomy" id="148309"/>
    <lineage>
        <taxon>Eukaryota</taxon>
        <taxon>Metazoa</taxon>
        <taxon>Ecdysozoa</taxon>
        <taxon>Nematoda</taxon>
        <taxon>Chromadorea</taxon>
        <taxon>Rhabditida</taxon>
        <taxon>Rhabditina</taxon>
        <taxon>Rhabditomorpha</taxon>
        <taxon>Strongyloidea</taxon>
        <taxon>Metastrongylidae</taxon>
        <taxon>Parelaphostrongylus</taxon>
    </lineage>
</organism>
<keyword evidence="2" id="KW-1133">Transmembrane helix</keyword>
<reference evidence="4" key="1">
    <citation type="submission" date="2021-06" db="EMBL/GenBank/DDBJ databases">
        <title>Parelaphostrongylus tenuis whole genome reference sequence.</title>
        <authorList>
            <person name="Garwood T.J."/>
            <person name="Larsen P.A."/>
            <person name="Fountain-Jones N.M."/>
            <person name="Garbe J.R."/>
            <person name="Macchietto M.G."/>
            <person name="Kania S.A."/>
            <person name="Gerhold R.W."/>
            <person name="Richards J.E."/>
            <person name="Wolf T.M."/>
        </authorList>
    </citation>
    <scope>NUCLEOTIDE SEQUENCE</scope>
    <source>
        <strain evidence="4">MNPRO001-30</strain>
        <tissue evidence="4">Meninges</tissue>
    </source>
</reference>
<accession>A0AAD5QLL1</accession>
<keyword evidence="3" id="KW-0472">Membrane</keyword>
<evidence type="ECO:0000313" key="5">
    <source>
        <dbReference type="Proteomes" id="UP001196413"/>
    </source>
</evidence>
<proteinExistence type="predicted"/>
<comment type="caution">
    <text evidence="4">The sequence shown here is derived from an EMBL/GenBank/DDBJ whole genome shotgun (WGS) entry which is preliminary data.</text>
</comment>
<dbReference type="GO" id="GO:0016020">
    <property type="term" value="C:membrane"/>
    <property type="evidence" value="ECO:0007669"/>
    <property type="project" value="InterPro"/>
</dbReference>
<evidence type="ECO:0000256" key="3">
    <source>
        <dbReference type="ARBA" id="ARBA00023136"/>
    </source>
</evidence>
<sequence>MAKLIWPINQDPEDRVKLIKKQSLGRLKKIRLCQPVTWPMISNAQTSSFTATLAAMSSEGVPSAGLVLVLTPMGLPLKDASLLLLADRILNVAYASQFYHFRLQWFNLKKYSTVLTFECRDRVREPVNVVGNALGARIIKYHVKEHLLGLR</sequence>
<evidence type="ECO:0000313" key="4">
    <source>
        <dbReference type="EMBL" id="KAJ1353949.1"/>
    </source>
</evidence>
<gene>
    <name evidence="4" type="ORF">KIN20_010729</name>
</gene>
<dbReference type="AlphaFoldDB" id="A0AAD5QLL1"/>
<dbReference type="InterPro" id="IPR036458">
    <property type="entry name" value="Na:dicarbo_symporter_sf"/>
</dbReference>
<keyword evidence="5" id="KW-1185">Reference proteome</keyword>
<dbReference type="Proteomes" id="UP001196413">
    <property type="component" value="Unassembled WGS sequence"/>
</dbReference>
<keyword evidence="1" id="KW-0812">Transmembrane</keyword>
<protein>
    <submittedName>
        <fullName evidence="4">Uncharacterized protein</fullName>
    </submittedName>
</protein>
<dbReference type="Gene3D" id="1.10.3860.10">
    <property type="entry name" value="Sodium:dicarboxylate symporter"/>
    <property type="match status" value="1"/>
</dbReference>
<evidence type="ECO:0000256" key="2">
    <source>
        <dbReference type="ARBA" id="ARBA00022989"/>
    </source>
</evidence>
<dbReference type="GO" id="GO:0015293">
    <property type="term" value="F:symporter activity"/>
    <property type="evidence" value="ECO:0007669"/>
    <property type="project" value="InterPro"/>
</dbReference>
<dbReference type="EMBL" id="JAHQIW010001892">
    <property type="protein sequence ID" value="KAJ1353949.1"/>
    <property type="molecule type" value="Genomic_DNA"/>
</dbReference>